<dbReference type="Gene3D" id="2.60.120.260">
    <property type="entry name" value="Galactose-binding domain-like"/>
    <property type="match status" value="1"/>
</dbReference>
<proteinExistence type="predicted"/>
<feature type="domain" description="Xaa-Pro dipeptidyl-peptidase C-terminal" evidence="2">
    <location>
        <begin position="353"/>
        <end position="612"/>
    </location>
</feature>
<dbReference type="SUPFAM" id="SSF53474">
    <property type="entry name" value="alpha/beta-Hydrolases"/>
    <property type="match status" value="1"/>
</dbReference>
<protein>
    <submittedName>
        <fullName evidence="3">CocE/NonD family hydrolase</fullName>
    </submittedName>
</protein>
<dbReference type="InterPro" id="IPR000383">
    <property type="entry name" value="Xaa-Pro-like_dom"/>
</dbReference>
<evidence type="ECO:0000256" key="1">
    <source>
        <dbReference type="ARBA" id="ARBA00022801"/>
    </source>
</evidence>
<dbReference type="GO" id="GO:0008239">
    <property type="term" value="F:dipeptidyl-peptidase activity"/>
    <property type="evidence" value="ECO:0007669"/>
    <property type="project" value="InterPro"/>
</dbReference>
<dbReference type="SUPFAM" id="SSF49785">
    <property type="entry name" value="Galactose-binding domain-like"/>
    <property type="match status" value="1"/>
</dbReference>
<accession>A0A7V4TX47</accession>
<dbReference type="Gene3D" id="3.40.50.1820">
    <property type="entry name" value="alpha/beta hydrolase"/>
    <property type="match status" value="1"/>
</dbReference>
<comment type="caution">
    <text evidence="3">The sequence shown here is derived from an EMBL/GenBank/DDBJ whole genome shotgun (WGS) entry which is preliminary data.</text>
</comment>
<dbReference type="InterPro" id="IPR013736">
    <property type="entry name" value="Xaa-Pro_dipept_C"/>
</dbReference>
<evidence type="ECO:0000259" key="2">
    <source>
        <dbReference type="SMART" id="SM00939"/>
    </source>
</evidence>
<evidence type="ECO:0000313" key="3">
    <source>
        <dbReference type="EMBL" id="HGY54086.1"/>
    </source>
</evidence>
<dbReference type="AlphaFoldDB" id="A0A7V4TX47"/>
<dbReference type="Pfam" id="PF08530">
    <property type="entry name" value="PepX_C"/>
    <property type="match status" value="1"/>
</dbReference>
<dbReference type="PROSITE" id="PS51257">
    <property type="entry name" value="PROKAR_LIPOPROTEIN"/>
    <property type="match status" value="1"/>
</dbReference>
<name>A0A7V4TX47_CALAY</name>
<dbReference type="Pfam" id="PF02129">
    <property type="entry name" value="Peptidase_S15"/>
    <property type="match status" value="1"/>
</dbReference>
<dbReference type="InterPro" id="IPR008979">
    <property type="entry name" value="Galactose-bd-like_sf"/>
</dbReference>
<keyword evidence="1 3" id="KW-0378">Hydrolase</keyword>
<organism evidence="3">
    <name type="scientific">Caldithrix abyssi</name>
    <dbReference type="NCBI Taxonomy" id="187145"/>
    <lineage>
        <taxon>Bacteria</taxon>
        <taxon>Pseudomonadati</taxon>
        <taxon>Calditrichota</taxon>
        <taxon>Calditrichia</taxon>
        <taxon>Calditrichales</taxon>
        <taxon>Calditrichaceae</taxon>
        <taxon>Caldithrix</taxon>
    </lineage>
</organism>
<dbReference type="InterPro" id="IPR029058">
    <property type="entry name" value="AB_hydrolase_fold"/>
</dbReference>
<dbReference type="Gene3D" id="1.10.3020.10">
    <property type="entry name" value="alpha-amino acid ester hydrolase ( Helical cap domain)"/>
    <property type="match status" value="1"/>
</dbReference>
<dbReference type="EMBL" id="DRQG01000003">
    <property type="protein sequence ID" value="HGY54086.1"/>
    <property type="molecule type" value="Genomic_DNA"/>
</dbReference>
<dbReference type="InterPro" id="IPR005674">
    <property type="entry name" value="CocE/Ser_esterase"/>
</dbReference>
<sequence length="617" mass="72155">MIRNISKYFITFLFPFFLLLSCDEKPQYSKHEYNIPMRDGKKLFTAVYMPKEGSQKYPILIWRTPYSVHPYGEDKFPKKFGPSPLFVDEGYIFVYQDVRGRFMSEGEFVNMRPYIPNKSDSLTIDETTDTYDTINWLVKNIPNNNGKVGMWGISYPGFYSSMGLIDAHPALKAVSPQAPIADWFVGDDMHHNGAFTLMLAFNFFANFGQPRPEPTTQWPPRFKHGTPDGYRFFLDMGPLLNANGKYLHNKVDFWNKAMQHGTYDEFWQSRNILPHLKNIKPAVLVVGGWYDGEDLYGTLETYRAIEKNNPGIHNHLVMGPWGHGGWARTDGDWLGNIWFGAKTSHWYQKEIELSFFNYFLKEKGELHLPEAFAFDTGKNRWQQFKTWPPLELQKSALYLHPGERLDFSEPTERGLSYDEYISDPNRPVPFVNRLTTRWGKKFLAEDQRFAWQRPDVLSYESEILSDSLTLAGGLTADLYVSTSGTDCDWVVKLIDVYPDTFRYQQEDKKQLPMGGYQRLVRAEIMRSKFRDSYSEPKPMEPNKITRIRYKLQDIYHTFLPGHKIMIQVQSSWFPLFDRNPQIFTDIYNAQESDFKKAVQRVYHSKQYPSRLIVNLLN</sequence>
<dbReference type="NCBIfam" id="TIGR00976">
    <property type="entry name" value="CocE_NonD"/>
    <property type="match status" value="1"/>
</dbReference>
<gene>
    <name evidence="3" type="ORF">ENK44_00145</name>
</gene>
<dbReference type="Proteomes" id="UP000885779">
    <property type="component" value="Unassembled WGS sequence"/>
</dbReference>
<dbReference type="SMART" id="SM00939">
    <property type="entry name" value="PepX_C"/>
    <property type="match status" value="1"/>
</dbReference>
<reference evidence="3" key="1">
    <citation type="journal article" date="2020" name="mSystems">
        <title>Genome- and Community-Level Interaction Insights into Carbon Utilization and Element Cycling Functions of Hydrothermarchaeota in Hydrothermal Sediment.</title>
        <authorList>
            <person name="Zhou Z."/>
            <person name="Liu Y."/>
            <person name="Xu W."/>
            <person name="Pan J."/>
            <person name="Luo Z.H."/>
            <person name="Li M."/>
        </authorList>
    </citation>
    <scope>NUCLEOTIDE SEQUENCE [LARGE SCALE GENOMIC DNA]</scope>
    <source>
        <strain evidence="3">HyVt-577</strain>
    </source>
</reference>